<dbReference type="Proteomes" id="UP000824110">
    <property type="component" value="Unassembled WGS sequence"/>
</dbReference>
<dbReference type="InterPro" id="IPR029058">
    <property type="entry name" value="AB_hydrolase_fold"/>
</dbReference>
<accession>A0A9D1SJE0</accession>
<dbReference type="AlphaFoldDB" id="A0A9D1SJE0"/>
<comment type="caution">
    <text evidence="3">The sequence shown here is derived from an EMBL/GenBank/DDBJ whole genome shotgun (WGS) entry which is preliminary data.</text>
</comment>
<keyword evidence="1 3" id="KW-0378">Hydrolase</keyword>
<dbReference type="SUPFAM" id="SSF53474">
    <property type="entry name" value="alpha/beta-Hydrolases"/>
    <property type="match status" value="1"/>
</dbReference>
<dbReference type="Pfam" id="PF07859">
    <property type="entry name" value="Abhydrolase_3"/>
    <property type="match status" value="1"/>
</dbReference>
<dbReference type="Gene3D" id="3.40.50.1820">
    <property type="entry name" value="alpha/beta hydrolase"/>
    <property type="match status" value="1"/>
</dbReference>
<dbReference type="InterPro" id="IPR050300">
    <property type="entry name" value="GDXG_lipolytic_enzyme"/>
</dbReference>
<evidence type="ECO:0000313" key="3">
    <source>
        <dbReference type="EMBL" id="HIU61822.1"/>
    </source>
</evidence>
<dbReference type="PANTHER" id="PTHR48081:SF6">
    <property type="entry name" value="PEPTIDASE S9 PROLYL OLIGOPEPTIDASE CATALYTIC DOMAIN-CONTAINING PROTEIN"/>
    <property type="match status" value="1"/>
</dbReference>
<evidence type="ECO:0000313" key="4">
    <source>
        <dbReference type="Proteomes" id="UP000824110"/>
    </source>
</evidence>
<evidence type="ECO:0000256" key="1">
    <source>
        <dbReference type="ARBA" id="ARBA00022801"/>
    </source>
</evidence>
<dbReference type="PANTHER" id="PTHR48081">
    <property type="entry name" value="AB HYDROLASE SUPERFAMILY PROTEIN C4A8.06C"/>
    <property type="match status" value="1"/>
</dbReference>
<name>A0A9D1SJE0_9FIRM</name>
<protein>
    <submittedName>
        <fullName evidence="3">Alpha/beta hydrolase</fullName>
    </submittedName>
</protein>
<sequence>MGFHNLFFKAIDAVYERPQNGRKCTRFSGIEFDVKTDIVYESSLPEVCRLDVYRAKDCICGKKLPVLFYLHGGGFVAGDKYHRRAFSKWVATQGYAVVNVNYALGPQYKFPVPQTKLISALNWVTDHAEEFGFDLSRVCVGGDSAGAYYASVLACIVGSAELQNMLGVHTQINFGAALLNCGVYDMELLARKVILFDAGRKVFKDMTGINASGIPLYRWNFLFSVPDIMNRSFPSTLLIHSEKDILCVGQAEAMLSALRENGIQFCEYKSTRLKDNHCFSLMWKGRAAEECNAIIKAFLSDFSEGRLS</sequence>
<reference evidence="3" key="1">
    <citation type="submission" date="2020-10" db="EMBL/GenBank/DDBJ databases">
        <authorList>
            <person name="Gilroy R."/>
        </authorList>
    </citation>
    <scope>NUCLEOTIDE SEQUENCE</scope>
    <source>
        <strain evidence="3">CHK195-12923</strain>
    </source>
</reference>
<feature type="domain" description="Alpha/beta hydrolase fold-3" evidence="2">
    <location>
        <begin position="67"/>
        <end position="263"/>
    </location>
</feature>
<proteinExistence type="predicted"/>
<evidence type="ECO:0000259" key="2">
    <source>
        <dbReference type="Pfam" id="PF07859"/>
    </source>
</evidence>
<reference evidence="3" key="2">
    <citation type="journal article" date="2021" name="PeerJ">
        <title>Extensive microbial diversity within the chicken gut microbiome revealed by metagenomics and culture.</title>
        <authorList>
            <person name="Gilroy R."/>
            <person name="Ravi A."/>
            <person name="Getino M."/>
            <person name="Pursley I."/>
            <person name="Horton D.L."/>
            <person name="Alikhan N.F."/>
            <person name="Baker D."/>
            <person name="Gharbi K."/>
            <person name="Hall N."/>
            <person name="Watson M."/>
            <person name="Adriaenssens E.M."/>
            <person name="Foster-Nyarko E."/>
            <person name="Jarju S."/>
            <person name="Secka A."/>
            <person name="Antonio M."/>
            <person name="Oren A."/>
            <person name="Chaudhuri R.R."/>
            <person name="La Ragione R."/>
            <person name="Hildebrand F."/>
            <person name="Pallen M.J."/>
        </authorList>
    </citation>
    <scope>NUCLEOTIDE SEQUENCE</scope>
    <source>
        <strain evidence="3">CHK195-12923</strain>
    </source>
</reference>
<dbReference type="GO" id="GO:0016787">
    <property type="term" value="F:hydrolase activity"/>
    <property type="evidence" value="ECO:0007669"/>
    <property type="project" value="UniProtKB-KW"/>
</dbReference>
<dbReference type="InterPro" id="IPR013094">
    <property type="entry name" value="AB_hydrolase_3"/>
</dbReference>
<organism evidence="3 4">
    <name type="scientific">Candidatus Coproplasma excrementigallinarum</name>
    <dbReference type="NCBI Taxonomy" id="2840747"/>
    <lineage>
        <taxon>Bacteria</taxon>
        <taxon>Bacillati</taxon>
        <taxon>Bacillota</taxon>
        <taxon>Clostridia</taxon>
        <taxon>Eubacteriales</taxon>
        <taxon>Candidatus Coproplasma</taxon>
    </lineage>
</organism>
<gene>
    <name evidence="3" type="ORF">IAB69_04160</name>
</gene>
<dbReference type="EMBL" id="DVNE01000041">
    <property type="protein sequence ID" value="HIU61822.1"/>
    <property type="molecule type" value="Genomic_DNA"/>
</dbReference>